<dbReference type="Pfam" id="PF07853">
    <property type="entry name" value="DUF1648"/>
    <property type="match status" value="1"/>
</dbReference>
<name>A0ABY4CRQ9_9BACL</name>
<keyword evidence="1" id="KW-1133">Transmembrane helix</keyword>
<dbReference type="Proteomes" id="UP000830167">
    <property type="component" value="Chromosome"/>
</dbReference>
<keyword evidence="1" id="KW-0472">Membrane</keyword>
<feature type="transmembrane region" description="Helical" evidence="1">
    <location>
        <begin position="118"/>
        <end position="137"/>
    </location>
</feature>
<feature type="domain" description="DUF1648" evidence="2">
    <location>
        <begin position="16"/>
        <end position="61"/>
    </location>
</feature>
<keyword evidence="4" id="KW-1185">Reference proteome</keyword>
<evidence type="ECO:0000256" key="1">
    <source>
        <dbReference type="SAM" id="Phobius"/>
    </source>
</evidence>
<sequence length="215" mass="24888">MNKSRISKWSIYGWCVIVFTFIGGVFLQSHMHHRIPIHWNITGNVDGYAQPWVAVYIMPVVHAIIYGFLLILPKIDPKRDNYLTFDHTYRLFTFVFVLFFSALIWMVDLQGIGMQFPLVMLLQLMLGILFVILGNWLGRVRHNYFIGIRTPWTLANETVWKKTHRFVGKLYVISGVIIGFAAALPHTVGFVVMIALILLSSSMGIVYSFMIYRRI</sequence>
<dbReference type="PANTHER" id="PTHR37810:SF5">
    <property type="entry name" value="IMMUNITY PROTEIN SDPI"/>
    <property type="match status" value="1"/>
</dbReference>
<dbReference type="RefSeq" id="WP_347438793.1">
    <property type="nucleotide sequence ID" value="NZ_CP089291.1"/>
</dbReference>
<organism evidence="3 4">
    <name type="scientific">Fodinisporobacter ferrooxydans</name>
    <dbReference type="NCBI Taxonomy" id="2901836"/>
    <lineage>
        <taxon>Bacteria</taxon>
        <taxon>Bacillati</taxon>
        <taxon>Bacillota</taxon>
        <taxon>Bacilli</taxon>
        <taxon>Bacillales</taxon>
        <taxon>Alicyclobacillaceae</taxon>
        <taxon>Fodinisporobacter</taxon>
    </lineage>
</organism>
<accession>A0ABY4CRQ9</accession>
<evidence type="ECO:0000313" key="3">
    <source>
        <dbReference type="EMBL" id="UOF92107.1"/>
    </source>
</evidence>
<gene>
    <name evidence="3" type="ORF">LSG31_07860</name>
</gene>
<protein>
    <submittedName>
        <fullName evidence="3">SdpI family protein</fullName>
    </submittedName>
</protein>
<reference evidence="3" key="1">
    <citation type="submission" date="2021-12" db="EMBL/GenBank/DDBJ databases">
        <title>Alicyclobacillaceae gen. nov., sp. nov., isolated from chalcocite enrichment system.</title>
        <authorList>
            <person name="Jiang Z."/>
        </authorList>
    </citation>
    <scope>NUCLEOTIDE SEQUENCE</scope>
    <source>
        <strain evidence="3">MYW30-H2</strain>
    </source>
</reference>
<keyword evidence="1" id="KW-0812">Transmembrane</keyword>
<evidence type="ECO:0000313" key="4">
    <source>
        <dbReference type="Proteomes" id="UP000830167"/>
    </source>
</evidence>
<evidence type="ECO:0000259" key="2">
    <source>
        <dbReference type="Pfam" id="PF07853"/>
    </source>
</evidence>
<dbReference type="InterPro" id="IPR025962">
    <property type="entry name" value="SdpI/YhfL"/>
</dbReference>
<dbReference type="PIRSF" id="PIRSF038959">
    <property type="entry name" value="SdpI"/>
    <property type="match status" value="1"/>
</dbReference>
<dbReference type="EMBL" id="CP089291">
    <property type="protein sequence ID" value="UOF92107.1"/>
    <property type="molecule type" value="Genomic_DNA"/>
</dbReference>
<dbReference type="PANTHER" id="PTHR37810">
    <property type="entry name" value="IMMUNITY PROTEIN SDPI"/>
    <property type="match status" value="1"/>
</dbReference>
<dbReference type="InterPro" id="IPR012867">
    <property type="entry name" value="DUF1648"/>
</dbReference>
<feature type="transmembrane region" description="Helical" evidence="1">
    <location>
        <begin position="190"/>
        <end position="212"/>
    </location>
</feature>
<feature type="transmembrane region" description="Helical" evidence="1">
    <location>
        <begin position="12"/>
        <end position="31"/>
    </location>
</feature>
<feature type="transmembrane region" description="Helical" evidence="1">
    <location>
        <begin position="91"/>
        <end position="112"/>
    </location>
</feature>
<proteinExistence type="predicted"/>
<feature type="transmembrane region" description="Helical" evidence="1">
    <location>
        <begin position="166"/>
        <end position="184"/>
    </location>
</feature>
<feature type="transmembrane region" description="Helical" evidence="1">
    <location>
        <begin position="51"/>
        <end position="71"/>
    </location>
</feature>
<dbReference type="Pfam" id="PF13630">
    <property type="entry name" value="SdpI"/>
    <property type="match status" value="1"/>
</dbReference>
<dbReference type="InterPro" id="IPR026272">
    <property type="entry name" value="SdpI"/>
</dbReference>